<evidence type="ECO:0000313" key="3">
    <source>
        <dbReference type="EMBL" id="AGS52827.1"/>
    </source>
</evidence>
<proteinExistence type="predicted"/>
<reference evidence="3" key="1">
    <citation type="submission" date="2012-03" db="EMBL/GenBank/DDBJ databases">
        <title>Functional metagenomics reveals considerable lignocellulase gene clusters in the gut microbiome of a wood-feeding higher termite.</title>
        <authorList>
            <person name="Liu N."/>
        </authorList>
    </citation>
    <scope>NUCLEOTIDE SEQUENCE</scope>
</reference>
<feature type="chain" id="PRO_5032364033" description="Lcl C-terminal domain-containing protein" evidence="1">
    <location>
        <begin position="30"/>
        <end position="150"/>
    </location>
</feature>
<evidence type="ECO:0000256" key="1">
    <source>
        <dbReference type="SAM" id="SignalP"/>
    </source>
</evidence>
<sequence>MFTTGSFRRFAVLIFTVAVLLAGAGLATAQDGADVWKDGATGLTWAVKDNGMPITPNEGASYCDSLKTGGISNWRLPTIDEVEAIYDSKEKKQYKTRGTIELSEACVLTASTNRAGDTWTFCFNSGSRNLGGGGGCGTVALALCVSGESK</sequence>
<dbReference type="AlphaFoldDB" id="A0A806KDY4"/>
<accession>A0A806KDY4</accession>
<dbReference type="Pfam" id="PF07603">
    <property type="entry name" value="Lcl_C"/>
    <property type="match status" value="1"/>
</dbReference>
<dbReference type="EMBL" id="JQ844213">
    <property type="protein sequence ID" value="AGS52827.1"/>
    <property type="molecule type" value="Genomic_DNA"/>
</dbReference>
<name>A0A806KDY4_9BACT</name>
<evidence type="ECO:0000259" key="2">
    <source>
        <dbReference type="Pfam" id="PF07603"/>
    </source>
</evidence>
<protein>
    <recommendedName>
        <fullName evidence="2">Lcl C-terminal domain-containing protein</fullName>
    </recommendedName>
</protein>
<keyword evidence="1" id="KW-0732">Signal</keyword>
<feature type="domain" description="Lcl C-terminal" evidence="2">
    <location>
        <begin position="37"/>
        <end position="129"/>
    </location>
</feature>
<dbReference type="InterPro" id="IPR011460">
    <property type="entry name" value="Lcl_C"/>
</dbReference>
<organism evidence="3">
    <name type="scientific">uncultured bacterium contig00009</name>
    <dbReference type="NCBI Taxonomy" id="1181501"/>
    <lineage>
        <taxon>Bacteria</taxon>
        <taxon>environmental samples</taxon>
    </lineage>
</organism>
<feature type="signal peptide" evidence="1">
    <location>
        <begin position="1"/>
        <end position="29"/>
    </location>
</feature>